<keyword evidence="5 9" id="KW-0507">mRNA processing</keyword>
<dbReference type="InterPro" id="IPR032319">
    <property type="entry name" value="CLP1_P"/>
</dbReference>
<dbReference type="Pfam" id="PF16573">
    <property type="entry name" value="CLP1_N"/>
    <property type="match status" value="1"/>
</dbReference>
<comment type="subunit">
    <text evidence="9">Component of a pre-mRNA cleavage factor complex. Interacts directly with PCF11.</text>
</comment>
<dbReference type="InterPro" id="IPR027417">
    <property type="entry name" value="P-loop_NTPase"/>
</dbReference>
<comment type="function">
    <text evidence="9">Required for endonucleolytic cleavage during polyadenylation-dependent pre-mRNA 3'-end formation.</text>
</comment>
<feature type="domain" description="Clp1 N-terminal" evidence="11">
    <location>
        <begin position="25"/>
        <end position="119"/>
    </location>
</feature>
<dbReference type="Gene3D" id="2.40.30.330">
    <property type="entry name" value="Pre-mRNA cleavage complex subunit Clp1, C-terminal domain"/>
    <property type="match status" value="1"/>
</dbReference>
<dbReference type="EMBL" id="JAESDN010000011">
    <property type="protein sequence ID" value="KAG7044271.1"/>
    <property type="molecule type" value="Genomic_DNA"/>
</dbReference>
<evidence type="ECO:0000256" key="1">
    <source>
        <dbReference type="ARBA" id="ARBA00003798"/>
    </source>
</evidence>
<dbReference type="OrthoDB" id="258143at2759"/>
<dbReference type="InterPro" id="IPR032324">
    <property type="entry name" value="Clp1_N"/>
</dbReference>
<keyword evidence="14" id="KW-1185">Reference proteome</keyword>
<dbReference type="PANTHER" id="PTHR12755:SF6">
    <property type="entry name" value="POLYRIBONUCLEOTIDE 5'-HYDROXYL-KINASE CLP1"/>
    <property type="match status" value="1"/>
</dbReference>
<evidence type="ECO:0000256" key="4">
    <source>
        <dbReference type="ARBA" id="ARBA00019824"/>
    </source>
</evidence>
<evidence type="ECO:0000256" key="9">
    <source>
        <dbReference type="HAMAP-Rule" id="MF_03035"/>
    </source>
</evidence>
<evidence type="ECO:0000313" key="14">
    <source>
        <dbReference type="Proteomes" id="UP000699042"/>
    </source>
</evidence>
<reference evidence="13" key="1">
    <citation type="submission" date="2021-05" db="EMBL/GenBank/DDBJ databases">
        <title>Comparative genomics of three Colletotrichum scovillei strains and genetic complementation revealed genes involved fungal growth and virulence on chili pepper.</title>
        <authorList>
            <person name="Hsieh D.-K."/>
            <person name="Chuang S.-C."/>
            <person name="Chen C.-Y."/>
            <person name="Chao Y.-T."/>
            <person name="Lu M.-Y.J."/>
            <person name="Lee M.-H."/>
            <person name="Shih M.-C."/>
        </authorList>
    </citation>
    <scope>NUCLEOTIDE SEQUENCE</scope>
    <source>
        <strain evidence="13">Coll-153</strain>
    </source>
</reference>
<feature type="binding site" evidence="9">
    <location>
        <begin position="136"/>
        <end position="141"/>
    </location>
    <ligand>
        <name>ATP</name>
        <dbReference type="ChEBI" id="CHEBI:30616"/>
    </ligand>
</feature>
<dbReference type="InterPro" id="IPR028606">
    <property type="entry name" value="Clp1"/>
</dbReference>
<evidence type="ECO:0000256" key="7">
    <source>
        <dbReference type="ARBA" id="ARBA00022840"/>
    </source>
</evidence>
<feature type="domain" description="Clp1 C-terminal" evidence="10">
    <location>
        <begin position="347"/>
        <end position="449"/>
    </location>
</feature>
<dbReference type="GO" id="GO:0031124">
    <property type="term" value="P:mRNA 3'-end processing"/>
    <property type="evidence" value="ECO:0007669"/>
    <property type="project" value="UniProtKB-UniRule"/>
</dbReference>
<sequence length="456" mass="49618">MSIPGLGHLVAPQPTSANQTRTIRLQPFWEWRFQVAFDTQITLKLLSGTAEKDGTELALQHIYTFAGTRSKILTLQGCELEVEGVLADESVAEYAKPQDSPANSVLNLHFQLTAMRQRAAAERREGPRIAVCGPPTTGKTSLTRTLTSYAARVGAQPLVVNTDPKEGMLSLPGTLSASVVGSLLDVEAVDGWGTTPTSGPSQVPVKLPLVYYYGHASSEEDPAKYKELVSKMAATVTSRLGQDHEVRGSGMIIDTQAVTETNQVGMENFVHVVEELSVNIIIVLGSPSLNAEITKRFSTERTSLGENYSILLLEKSEGVVERDVGYTQQACEASIKEYFFGSIGQTLSPATQQVDFDSLAIYKLGDYSMYGGGADESLMRVDPAQVMAHWTLAIVYASVKDSPETIRTANVMGYVYIADIDKEKRKLRILAPVSGRLGDRPLLMGKWPEPFINLLG</sequence>
<comment type="similarity">
    <text evidence="9">Belongs to the Clp1 family. Clp1 subfamily.</text>
</comment>
<evidence type="ECO:0000259" key="12">
    <source>
        <dbReference type="Pfam" id="PF16575"/>
    </source>
</evidence>
<dbReference type="InterPro" id="IPR038239">
    <property type="entry name" value="Clp1_N_sf"/>
</dbReference>
<evidence type="ECO:0000256" key="3">
    <source>
        <dbReference type="ARBA" id="ARBA00018706"/>
    </source>
</evidence>
<dbReference type="Gene3D" id="3.40.50.300">
    <property type="entry name" value="P-loop containing nucleotide triphosphate hydrolases"/>
    <property type="match status" value="1"/>
</dbReference>
<dbReference type="SUPFAM" id="SSF52540">
    <property type="entry name" value="P-loop containing nucleoside triphosphate hydrolases"/>
    <property type="match status" value="2"/>
</dbReference>
<proteinExistence type="inferred from homology"/>
<keyword evidence="6 9" id="KW-0547">Nucleotide-binding</keyword>
<comment type="subcellular location">
    <subcellularLocation>
        <location evidence="2 9">Nucleus</location>
    </subcellularLocation>
</comment>
<dbReference type="HAMAP" id="MF_03035">
    <property type="entry name" value="Clp1"/>
    <property type="match status" value="1"/>
</dbReference>
<comment type="function">
    <text evidence="1">Polynucleotide 5'-kinase involved in rRNA processing.</text>
</comment>
<dbReference type="Pfam" id="PF16575">
    <property type="entry name" value="CLP1_P"/>
    <property type="match status" value="1"/>
</dbReference>
<evidence type="ECO:0000256" key="6">
    <source>
        <dbReference type="ARBA" id="ARBA00022741"/>
    </source>
</evidence>
<dbReference type="GO" id="GO:0051731">
    <property type="term" value="F:polynucleotide 5'-hydroxyl-kinase activity"/>
    <property type="evidence" value="ECO:0007669"/>
    <property type="project" value="InterPro"/>
</dbReference>
<dbReference type="Proteomes" id="UP000699042">
    <property type="component" value="Unassembled WGS sequence"/>
</dbReference>
<feature type="binding site" evidence="9">
    <location>
        <position position="69"/>
    </location>
    <ligand>
        <name>ATP</name>
        <dbReference type="ChEBI" id="CHEBI:30616"/>
    </ligand>
</feature>
<evidence type="ECO:0000259" key="10">
    <source>
        <dbReference type="Pfam" id="PF06807"/>
    </source>
</evidence>
<protein>
    <recommendedName>
        <fullName evidence="4">Polynucleotide 5'-hydroxyl-kinase GRC3</fullName>
    </recommendedName>
    <alternativeName>
        <fullName evidence="3">Polynucleotide 5'-hydroxyl-kinase grc3</fullName>
    </alternativeName>
</protein>
<dbReference type="Pfam" id="PF06807">
    <property type="entry name" value="Clp1"/>
    <property type="match status" value="1"/>
</dbReference>
<dbReference type="GO" id="GO:0005849">
    <property type="term" value="C:mRNA cleavage factor complex"/>
    <property type="evidence" value="ECO:0007669"/>
    <property type="project" value="UniProtKB-UniRule"/>
</dbReference>
<accession>A0A9P7R038</accession>
<dbReference type="Gene3D" id="2.60.120.1030">
    <property type="entry name" value="Clp1, DNA binding domain"/>
    <property type="match status" value="1"/>
</dbReference>
<keyword evidence="8 9" id="KW-0539">Nucleus</keyword>
<dbReference type="PANTHER" id="PTHR12755">
    <property type="entry name" value="CLEAVAGE/POLYADENYLATION FACTOR IA SUBUNIT CLP1P"/>
    <property type="match status" value="1"/>
</dbReference>
<dbReference type="GO" id="GO:0006388">
    <property type="term" value="P:tRNA splicing, via endonucleolytic cleavage and ligation"/>
    <property type="evidence" value="ECO:0007669"/>
    <property type="project" value="TreeGrafter"/>
</dbReference>
<evidence type="ECO:0000256" key="2">
    <source>
        <dbReference type="ARBA" id="ARBA00004123"/>
    </source>
</evidence>
<organism evidence="13 14">
    <name type="scientific">Colletotrichum scovillei</name>
    <dbReference type="NCBI Taxonomy" id="1209932"/>
    <lineage>
        <taxon>Eukaryota</taxon>
        <taxon>Fungi</taxon>
        <taxon>Dikarya</taxon>
        <taxon>Ascomycota</taxon>
        <taxon>Pezizomycotina</taxon>
        <taxon>Sordariomycetes</taxon>
        <taxon>Hypocreomycetidae</taxon>
        <taxon>Glomerellales</taxon>
        <taxon>Glomerellaceae</taxon>
        <taxon>Colletotrichum</taxon>
        <taxon>Colletotrichum acutatum species complex</taxon>
    </lineage>
</organism>
<dbReference type="GO" id="GO:0005524">
    <property type="term" value="F:ATP binding"/>
    <property type="evidence" value="ECO:0007669"/>
    <property type="project" value="UniProtKB-UniRule"/>
</dbReference>
<dbReference type="InterPro" id="IPR038238">
    <property type="entry name" value="Clp1_C_sf"/>
</dbReference>
<dbReference type="AlphaFoldDB" id="A0A9P7R038"/>
<dbReference type="InterPro" id="IPR010655">
    <property type="entry name" value="Clp1_C"/>
</dbReference>
<dbReference type="InterPro" id="IPR045116">
    <property type="entry name" value="Clp1/Grc3"/>
</dbReference>
<keyword evidence="7 9" id="KW-0067">ATP-binding</keyword>
<evidence type="ECO:0000256" key="5">
    <source>
        <dbReference type="ARBA" id="ARBA00022664"/>
    </source>
</evidence>
<evidence type="ECO:0000256" key="8">
    <source>
        <dbReference type="ARBA" id="ARBA00023242"/>
    </source>
</evidence>
<evidence type="ECO:0000259" key="11">
    <source>
        <dbReference type="Pfam" id="PF16573"/>
    </source>
</evidence>
<name>A0A9P7R038_9PEZI</name>
<gene>
    <name evidence="9" type="primary">CLP1</name>
    <name evidence="13" type="ORF">JMJ77_012086</name>
</gene>
<evidence type="ECO:0000313" key="13">
    <source>
        <dbReference type="EMBL" id="KAG7044271.1"/>
    </source>
</evidence>
<feature type="binding site" evidence="9">
    <location>
        <position position="30"/>
    </location>
    <ligand>
        <name>ATP</name>
        <dbReference type="ChEBI" id="CHEBI:30616"/>
    </ligand>
</feature>
<comment type="caution">
    <text evidence="13">The sequence shown here is derived from an EMBL/GenBank/DDBJ whole genome shotgun (WGS) entry which is preliminary data.</text>
</comment>
<feature type="domain" description="Clp1 P-loop" evidence="12">
    <location>
        <begin position="133"/>
        <end position="340"/>
    </location>
</feature>